<keyword evidence="1" id="KW-1133">Transmembrane helix</keyword>
<proteinExistence type="predicted"/>
<organism evidence="2 3">
    <name type="scientific">Pseudoalteromonas luteoviolacea (strain 2ta16)</name>
    <dbReference type="NCBI Taxonomy" id="1353533"/>
    <lineage>
        <taxon>Bacteria</taxon>
        <taxon>Pseudomonadati</taxon>
        <taxon>Pseudomonadota</taxon>
        <taxon>Gammaproteobacteria</taxon>
        <taxon>Alteromonadales</taxon>
        <taxon>Pseudoalteromonadaceae</taxon>
        <taxon>Pseudoalteromonas</taxon>
    </lineage>
</organism>
<evidence type="ECO:0000256" key="1">
    <source>
        <dbReference type="SAM" id="Phobius"/>
    </source>
</evidence>
<protein>
    <submittedName>
        <fullName evidence="2">Uncharacterized protein</fullName>
    </submittedName>
</protein>
<dbReference type="PATRIC" id="fig|1353533.3.peg.2179"/>
<reference evidence="2 3" key="1">
    <citation type="submission" date="2013-07" db="EMBL/GenBank/DDBJ databases">
        <title>Draft genome sequence of Pseudoalteromonas luteoviolacea 2ta16.</title>
        <authorList>
            <person name="Allen E.E."/>
            <person name="Azam F."/>
            <person name="Podell S."/>
        </authorList>
    </citation>
    <scope>NUCLEOTIDE SEQUENCE [LARGE SCALE GENOMIC DNA]</scope>
    <source>
        <strain evidence="2 3">2ta16</strain>
    </source>
</reference>
<dbReference type="EMBL" id="AUSV01000036">
    <property type="protein sequence ID" value="ESP93369.1"/>
    <property type="molecule type" value="Genomic_DNA"/>
</dbReference>
<name>V4HZK1_PSEL2</name>
<keyword evidence="1" id="KW-0472">Membrane</keyword>
<gene>
    <name evidence="2" type="ORF">PL2TA16_03222</name>
</gene>
<keyword evidence="1" id="KW-0812">Transmembrane</keyword>
<dbReference type="Proteomes" id="UP000017820">
    <property type="component" value="Unassembled WGS sequence"/>
</dbReference>
<evidence type="ECO:0000313" key="3">
    <source>
        <dbReference type="Proteomes" id="UP000017820"/>
    </source>
</evidence>
<dbReference type="GeneID" id="29922447"/>
<sequence length="84" mass="9993">MERVSDETWYAVLVFFALIIVPFLIGLAIFKMYRKVFPYKPSEFQSIVEELNAKRIGFFKPFLVGWVICSPVVFWFYSEYLAHL</sequence>
<feature type="transmembrane region" description="Helical" evidence="1">
    <location>
        <begin position="12"/>
        <end position="30"/>
    </location>
</feature>
<evidence type="ECO:0000313" key="2">
    <source>
        <dbReference type="EMBL" id="ESP93369.1"/>
    </source>
</evidence>
<feature type="transmembrane region" description="Helical" evidence="1">
    <location>
        <begin position="58"/>
        <end position="77"/>
    </location>
</feature>
<accession>V4HZK1</accession>
<dbReference type="RefSeq" id="WP_023399100.1">
    <property type="nucleotide sequence ID" value="NZ_AUSV01000036.1"/>
</dbReference>
<comment type="caution">
    <text evidence="2">The sequence shown here is derived from an EMBL/GenBank/DDBJ whole genome shotgun (WGS) entry which is preliminary data.</text>
</comment>
<dbReference type="AlphaFoldDB" id="V4HZK1"/>